<evidence type="ECO:0000259" key="1">
    <source>
        <dbReference type="Pfam" id="PF12697"/>
    </source>
</evidence>
<evidence type="ECO:0000313" key="2">
    <source>
        <dbReference type="EMBL" id="KEF57719.1"/>
    </source>
</evidence>
<gene>
    <name evidence="2" type="ORF">A1O9_05637</name>
</gene>
<dbReference type="InterPro" id="IPR029058">
    <property type="entry name" value="AB_hydrolase_fold"/>
</dbReference>
<sequence>MFSNNPTVLIVHGAWHVPSHYRLLEKNLEQRGFEVALPMHPTCNNANLPNKTLGDDLAHIRHVATGLVAKQKSVIVLMHSYSGVVGTGALSGLMANPAKPDDGGIVAMVYMSALIPFEGESLAGIFGGKLPPWLTPDESTGLIRVEDPAMHFYSDLSPSEQEHGIKEQVVHPITAQLSPIASVSWREMSGRIWYLICEGDRGLPPFVQEMMIRD</sequence>
<reference evidence="2 3" key="1">
    <citation type="submission" date="2013-03" db="EMBL/GenBank/DDBJ databases">
        <title>The Genome Sequence of Exophiala aquamarina CBS 119918.</title>
        <authorList>
            <consortium name="The Broad Institute Genomics Platform"/>
            <person name="Cuomo C."/>
            <person name="de Hoog S."/>
            <person name="Gorbushina A."/>
            <person name="Walker B."/>
            <person name="Young S.K."/>
            <person name="Zeng Q."/>
            <person name="Gargeya S."/>
            <person name="Fitzgerald M."/>
            <person name="Haas B."/>
            <person name="Abouelleil A."/>
            <person name="Allen A.W."/>
            <person name="Alvarado L."/>
            <person name="Arachchi H.M."/>
            <person name="Berlin A.M."/>
            <person name="Chapman S.B."/>
            <person name="Gainer-Dewar J."/>
            <person name="Goldberg J."/>
            <person name="Griggs A."/>
            <person name="Gujja S."/>
            <person name="Hansen M."/>
            <person name="Howarth C."/>
            <person name="Imamovic A."/>
            <person name="Ireland A."/>
            <person name="Larimer J."/>
            <person name="McCowan C."/>
            <person name="Murphy C."/>
            <person name="Pearson M."/>
            <person name="Poon T.W."/>
            <person name="Priest M."/>
            <person name="Roberts A."/>
            <person name="Saif S."/>
            <person name="Shea T."/>
            <person name="Sisk P."/>
            <person name="Sykes S."/>
            <person name="Wortman J."/>
            <person name="Nusbaum C."/>
            <person name="Birren B."/>
        </authorList>
    </citation>
    <scope>NUCLEOTIDE SEQUENCE [LARGE SCALE GENOMIC DNA]</scope>
    <source>
        <strain evidence="2 3">CBS 119918</strain>
    </source>
</reference>
<comment type="caution">
    <text evidence="2">The sequence shown here is derived from an EMBL/GenBank/DDBJ whole genome shotgun (WGS) entry which is preliminary data.</text>
</comment>
<dbReference type="EMBL" id="AMGV01000004">
    <property type="protein sequence ID" value="KEF57719.1"/>
    <property type="molecule type" value="Genomic_DNA"/>
</dbReference>
<organism evidence="2 3">
    <name type="scientific">Exophiala aquamarina CBS 119918</name>
    <dbReference type="NCBI Taxonomy" id="1182545"/>
    <lineage>
        <taxon>Eukaryota</taxon>
        <taxon>Fungi</taxon>
        <taxon>Dikarya</taxon>
        <taxon>Ascomycota</taxon>
        <taxon>Pezizomycotina</taxon>
        <taxon>Eurotiomycetes</taxon>
        <taxon>Chaetothyriomycetidae</taxon>
        <taxon>Chaetothyriales</taxon>
        <taxon>Herpotrichiellaceae</taxon>
        <taxon>Exophiala</taxon>
    </lineage>
</organism>
<dbReference type="InterPro" id="IPR000073">
    <property type="entry name" value="AB_hydrolase_1"/>
</dbReference>
<dbReference type="PANTHER" id="PTHR37017">
    <property type="entry name" value="AB HYDROLASE-1 DOMAIN-CONTAINING PROTEIN-RELATED"/>
    <property type="match status" value="1"/>
</dbReference>
<dbReference type="VEuPathDB" id="FungiDB:A1O9_05637"/>
<dbReference type="OrthoDB" id="408373at2759"/>
<accession>A0A072PCA3</accession>
<proteinExistence type="predicted"/>
<dbReference type="GeneID" id="25280562"/>
<dbReference type="InterPro" id="IPR052897">
    <property type="entry name" value="Sec-Metab_Biosynth_Hydrolase"/>
</dbReference>
<dbReference type="Gene3D" id="3.40.50.1820">
    <property type="entry name" value="alpha/beta hydrolase"/>
    <property type="match status" value="1"/>
</dbReference>
<dbReference type="AlphaFoldDB" id="A0A072PCA3"/>
<evidence type="ECO:0000313" key="3">
    <source>
        <dbReference type="Proteomes" id="UP000027920"/>
    </source>
</evidence>
<protein>
    <recommendedName>
        <fullName evidence="1">AB hydrolase-1 domain-containing protein</fullName>
    </recommendedName>
</protein>
<dbReference type="Proteomes" id="UP000027920">
    <property type="component" value="Unassembled WGS sequence"/>
</dbReference>
<name>A0A072PCA3_9EURO</name>
<feature type="domain" description="AB hydrolase-1" evidence="1">
    <location>
        <begin position="8"/>
        <end position="212"/>
    </location>
</feature>
<dbReference type="Pfam" id="PF12697">
    <property type="entry name" value="Abhydrolase_6"/>
    <property type="match status" value="1"/>
</dbReference>
<dbReference type="RefSeq" id="XP_013260309.1">
    <property type="nucleotide sequence ID" value="XM_013404855.1"/>
</dbReference>
<keyword evidence="3" id="KW-1185">Reference proteome</keyword>
<dbReference type="PANTHER" id="PTHR37017:SF11">
    <property type="entry name" value="ESTERASE_LIPASE_THIOESTERASE DOMAIN-CONTAINING PROTEIN"/>
    <property type="match status" value="1"/>
</dbReference>
<dbReference type="STRING" id="1182545.A0A072PCA3"/>
<dbReference type="SUPFAM" id="SSF53474">
    <property type="entry name" value="alpha/beta-Hydrolases"/>
    <property type="match status" value="1"/>
</dbReference>
<dbReference type="HOGENOM" id="CLU_046066_1_3_1"/>